<comment type="caution">
    <text evidence="7">The sequence shown here is derived from an EMBL/GenBank/DDBJ whole genome shotgun (WGS) entry which is preliminary data.</text>
</comment>
<proteinExistence type="predicted"/>
<dbReference type="RefSeq" id="WP_097603635.1">
    <property type="nucleotide sequence ID" value="NZ_NWSV01000047.1"/>
</dbReference>
<evidence type="ECO:0000313" key="7">
    <source>
        <dbReference type="EMBL" id="PDT00179.1"/>
    </source>
</evidence>
<dbReference type="GO" id="GO:0006508">
    <property type="term" value="P:proteolysis"/>
    <property type="evidence" value="ECO:0007669"/>
    <property type="project" value="UniProtKB-KW"/>
</dbReference>
<evidence type="ECO:0000256" key="4">
    <source>
        <dbReference type="ARBA" id="ARBA00022833"/>
    </source>
</evidence>
<keyword evidence="4" id="KW-0862">Zinc</keyword>
<keyword evidence="8" id="KW-1185">Reference proteome</keyword>
<dbReference type="InterPro" id="IPR001818">
    <property type="entry name" value="Pept_M10_metallopeptidase"/>
</dbReference>
<feature type="signal peptide" evidence="5">
    <location>
        <begin position="1"/>
        <end position="26"/>
    </location>
</feature>
<feature type="domain" description="Peptidase M10 metallopeptidase" evidence="6">
    <location>
        <begin position="123"/>
        <end position="200"/>
    </location>
</feature>
<name>A0A2A6J1W6_9HYPH</name>
<dbReference type="InterPro" id="IPR024079">
    <property type="entry name" value="MetalloPept_cat_dom_sf"/>
</dbReference>
<evidence type="ECO:0000259" key="6">
    <source>
        <dbReference type="Pfam" id="PF00413"/>
    </source>
</evidence>
<keyword evidence="3" id="KW-0378">Hydrolase</keyword>
<accession>A0A2A6J1W6</accession>
<dbReference type="Proteomes" id="UP000220768">
    <property type="component" value="Unassembled WGS sequence"/>
</dbReference>
<dbReference type="GO" id="GO:0008270">
    <property type="term" value="F:zinc ion binding"/>
    <property type="evidence" value="ECO:0007669"/>
    <property type="project" value="InterPro"/>
</dbReference>
<evidence type="ECO:0000256" key="2">
    <source>
        <dbReference type="ARBA" id="ARBA00022723"/>
    </source>
</evidence>
<feature type="chain" id="PRO_5012924511" description="Peptidase M10 metallopeptidase domain-containing protein" evidence="5">
    <location>
        <begin position="27"/>
        <end position="202"/>
    </location>
</feature>
<dbReference type="EMBL" id="NWSV01000047">
    <property type="protein sequence ID" value="PDT00179.1"/>
    <property type="molecule type" value="Genomic_DNA"/>
</dbReference>
<dbReference type="PRINTS" id="PR00138">
    <property type="entry name" value="MATRIXIN"/>
</dbReference>
<evidence type="ECO:0000256" key="1">
    <source>
        <dbReference type="ARBA" id="ARBA00022670"/>
    </source>
</evidence>
<keyword evidence="5" id="KW-0732">Signal</keyword>
<evidence type="ECO:0000313" key="8">
    <source>
        <dbReference type="Proteomes" id="UP000220768"/>
    </source>
</evidence>
<dbReference type="Pfam" id="PF00413">
    <property type="entry name" value="Peptidase_M10"/>
    <property type="match status" value="1"/>
</dbReference>
<dbReference type="GO" id="GO:0004222">
    <property type="term" value="F:metalloendopeptidase activity"/>
    <property type="evidence" value="ECO:0007669"/>
    <property type="project" value="InterPro"/>
</dbReference>
<evidence type="ECO:0000256" key="5">
    <source>
        <dbReference type="SAM" id="SignalP"/>
    </source>
</evidence>
<dbReference type="Gene3D" id="3.40.390.10">
    <property type="entry name" value="Collagenase (Catalytic Domain)"/>
    <property type="match status" value="1"/>
</dbReference>
<gene>
    <name evidence="7" type="ORF">CO666_32035</name>
</gene>
<organism evidence="7 8">
    <name type="scientific">Rhizobium chutanense</name>
    <dbReference type="NCBI Taxonomy" id="2035448"/>
    <lineage>
        <taxon>Bacteria</taxon>
        <taxon>Pseudomonadati</taxon>
        <taxon>Pseudomonadota</taxon>
        <taxon>Alphaproteobacteria</taxon>
        <taxon>Hyphomicrobiales</taxon>
        <taxon>Rhizobiaceae</taxon>
        <taxon>Rhizobium/Agrobacterium group</taxon>
        <taxon>Rhizobium</taxon>
    </lineage>
</organism>
<sequence>MLTATKNTLKGLSKWMARSTAFCALAATLFSAAAASAYKLEDWNWKYQANPIEARFVICEQDAPSGAASVIKQAAAKWSYSKLKFSFEANNCPQERPLNYVEFVPLNVTGLTTAPNELGTHNTKRCLIQFNKSKPWYAGTGMPGGNQNDLFSVALHEFGHCIGLLDIDDKGAVMNGKLDVGKVLRDLASDDLAGRNAIYGMP</sequence>
<dbReference type="GO" id="GO:0031012">
    <property type="term" value="C:extracellular matrix"/>
    <property type="evidence" value="ECO:0007669"/>
    <property type="project" value="InterPro"/>
</dbReference>
<keyword evidence="2" id="KW-0479">Metal-binding</keyword>
<evidence type="ECO:0000256" key="3">
    <source>
        <dbReference type="ARBA" id="ARBA00022801"/>
    </source>
</evidence>
<keyword evidence="1" id="KW-0645">Protease</keyword>
<dbReference type="InterPro" id="IPR021190">
    <property type="entry name" value="Pept_M10A"/>
</dbReference>
<dbReference type="AlphaFoldDB" id="A0A2A6J1W6"/>
<reference evidence="7 8" key="1">
    <citation type="submission" date="2017-09" db="EMBL/GenBank/DDBJ databases">
        <title>Comparative genomics of rhizobia isolated from Phaseolus vulgaris in China.</title>
        <authorList>
            <person name="Tong W."/>
        </authorList>
    </citation>
    <scope>NUCLEOTIDE SEQUENCE [LARGE SCALE GENOMIC DNA]</scope>
    <source>
        <strain evidence="7 8">C5</strain>
    </source>
</reference>
<dbReference type="SUPFAM" id="SSF55486">
    <property type="entry name" value="Metalloproteases ('zincins'), catalytic domain"/>
    <property type="match status" value="1"/>
</dbReference>
<protein>
    <recommendedName>
        <fullName evidence="6">Peptidase M10 metallopeptidase domain-containing protein</fullName>
    </recommendedName>
</protein>